<dbReference type="AlphaFoldDB" id="A0A099EZV1"/>
<feature type="transmembrane region" description="Helical" evidence="1">
    <location>
        <begin position="19"/>
        <end position="37"/>
    </location>
</feature>
<accession>A0A099EZV1</accession>
<dbReference type="Proteomes" id="UP000029846">
    <property type="component" value="Unassembled WGS sequence"/>
</dbReference>
<protein>
    <recommendedName>
        <fullName evidence="6">Component of SufBCD complex</fullName>
    </recommendedName>
</protein>
<evidence type="ECO:0000313" key="2">
    <source>
        <dbReference type="EMBL" id="KGJ03498.1"/>
    </source>
</evidence>
<keyword evidence="1" id="KW-0812">Transmembrane</keyword>
<feature type="transmembrane region" description="Helical" evidence="1">
    <location>
        <begin position="160"/>
        <end position="183"/>
    </location>
</feature>
<reference evidence="2 4" key="1">
    <citation type="submission" date="2014-09" db="EMBL/GenBank/DDBJ databases">
        <authorList>
            <person name="McGinnis J.M."/>
            <person name="Wolfgang W.J."/>
        </authorList>
    </citation>
    <scope>NUCLEOTIDE SEQUENCE [LARGE SCALE GENOMIC DNA]</scope>
    <source>
        <strain evidence="2 4">JCM 14014</strain>
    </source>
</reference>
<keyword evidence="4" id="KW-1185">Reference proteome</keyword>
<organism evidence="2 4">
    <name type="scientific">Paracoccus halophilus</name>
    <dbReference type="NCBI Taxonomy" id="376733"/>
    <lineage>
        <taxon>Bacteria</taxon>
        <taxon>Pseudomonadati</taxon>
        <taxon>Pseudomonadota</taxon>
        <taxon>Alphaproteobacteria</taxon>
        <taxon>Rhodobacterales</taxon>
        <taxon>Paracoccaceae</taxon>
        <taxon>Paracoccus</taxon>
    </lineage>
</organism>
<feature type="transmembrane region" description="Helical" evidence="1">
    <location>
        <begin position="106"/>
        <end position="123"/>
    </location>
</feature>
<dbReference type="EMBL" id="FOJO01000018">
    <property type="protein sequence ID" value="SFA57672.1"/>
    <property type="molecule type" value="Genomic_DNA"/>
</dbReference>
<keyword evidence="1" id="KW-1133">Transmembrane helix</keyword>
<dbReference type="RefSeq" id="WP_036742224.1">
    <property type="nucleotide sequence ID" value="NZ_FOJO01000018.1"/>
</dbReference>
<dbReference type="Proteomes" id="UP000182312">
    <property type="component" value="Unassembled WGS sequence"/>
</dbReference>
<dbReference type="EMBL" id="JRKN01000020">
    <property type="protein sequence ID" value="KGJ03498.1"/>
    <property type="molecule type" value="Genomic_DNA"/>
</dbReference>
<feature type="transmembrane region" description="Helical" evidence="1">
    <location>
        <begin position="80"/>
        <end position="100"/>
    </location>
</feature>
<proteinExistence type="predicted"/>
<sequence>MLNIEAILALLDSRSFGSIWFWVVLILAWTLAGRHVLGVPTEVVMAAHRAAPDPDDDPAALLLLDWLSLTLPRRELSRGAGVALIGMGAFALTTLAVLGFVYGLEMAQALVLLTLPFALIRLIEMRLARHLSAILRRAETGLSVSEPAAEAARMMRRHRLVVTLVSILAVALTTFYGVGWMLAHPFG</sequence>
<evidence type="ECO:0008006" key="6">
    <source>
        <dbReference type="Google" id="ProtNLM"/>
    </source>
</evidence>
<evidence type="ECO:0000313" key="4">
    <source>
        <dbReference type="Proteomes" id="UP000029846"/>
    </source>
</evidence>
<reference evidence="3 5" key="3">
    <citation type="submission" date="2016-10" db="EMBL/GenBank/DDBJ databases">
        <authorList>
            <person name="de Groot N.N."/>
        </authorList>
    </citation>
    <scope>NUCLEOTIDE SEQUENCE [LARGE SCALE GENOMIC DNA]</scope>
    <source>
        <strain evidence="3 5">CGMCC 1.6117</strain>
    </source>
</reference>
<dbReference type="eggNOG" id="ENOG502ZVNE">
    <property type="taxonomic scope" value="Bacteria"/>
</dbReference>
<evidence type="ECO:0000313" key="5">
    <source>
        <dbReference type="Proteomes" id="UP000182312"/>
    </source>
</evidence>
<evidence type="ECO:0000256" key="1">
    <source>
        <dbReference type="SAM" id="Phobius"/>
    </source>
</evidence>
<evidence type="ECO:0000313" key="3">
    <source>
        <dbReference type="EMBL" id="SFA57672.1"/>
    </source>
</evidence>
<keyword evidence="1" id="KW-0472">Membrane</keyword>
<dbReference type="OrthoDB" id="7847071at2"/>
<reference evidence="2 4" key="2">
    <citation type="submission" date="2014-10" db="EMBL/GenBank/DDBJ databases">
        <title>Paracoccus sanguinis sp. nov., isolated from clinical specimens of New York State patients.</title>
        <authorList>
            <person name="Mingle L.A."/>
            <person name="Cole J.A."/>
            <person name="Lapierre P."/>
            <person name="Musser K.A."/>
        </authorList>
    </citation>
    <scope>NUCLEOTIDE SEQUENCE [LARGE SCALE GENOMIC DNA]</scope>
    <source>
        <strain evidence="2 4">JCM 14014</strain>
    </source>
</reference>
<dbReference type="STRING" id="376733.SAMN04487972_1188"/>
<gene>
    <name evidence="2" type="ORF">IT41_13695</name>
    <name evidence="3" type="ORF">SAMN04487972_1188</name>
</gene>
<name>A0A099EZV1_9RHOB</name>